<feature type="signal peptide" evidence="1">
    <location>
        <begin position="1"/>
        <end position="23"/>
    </location>
</feature>
<dbReference type="PANTHER" id="PTHR11008:SF13">
    <property type="entry name" value="FI04421P"/>
    <property type="match status" value="1"/>
</dbReference>
<dbReference type="Proteomes" id="UP000198287">
    <property type="component" value="Unassembled WGS sequence"/>
</dbReference>
<dbReference type="Pfam" id="PF06585">
    <property type="entry name" value="JHBP"/>
    <property type="match status" value="1"/>
</dbReference>
<sequence>MDKRGLAVSVIIIIWVFLPSTHQYKKGHGSGFMFKYEPNYRERREAEGTLVDHIKSVINHYKREEAAGLPFIKDPLPINSFHQKFSGMTMKFQDSQVYGFSRFKVEKLNADLAELKVNMKLTIDELVVRGRYLLSAWISKTQGDYNMTVFNAQLDVDAELMVDELGYLQVSKMETDIVFGDLKIYFENLGFLGKMFQGIVNKVGVFIFETMKPTIWNEVEAKLTEVMNSESRDIPHQFPTSINPVDQILAHVRKLIKERNLDPVPLADYSTQSSKWSNFELYNGYLYGLSSIRRTGPMLLGFESNTIHMTVHLGVNNLRGSKKTNKMFYCKYFRDDIIVIKAKKCNHNFLVGTYEWGWTAMRGVLGRRGQLTFNLDFVNVEIRLQQSANLDKKPIVDSVNVTLGPTQLTSDGIGAVDYVLEMIFNVVPNMFRQRIADAAEYPLSQALEDELQKINIESFIDENM</sequence>
<dbReference type="PANTHER" id="PTHR11008">
    <property type="entry name" value="PROTEIN TAKEOUT-LIKE PROTEIN"/>
    <property type="match status" value="1"/>
</dbReference>
<feature type="chain" id="PRO_5012782050" description="Circadian clock-controlled protein" evidence="1">
    <location>
        <begin position="24"/>
        <end position="464"/>
    </location>
</feature>
<proteinExistence type="predicted"/>
<dbReference type="AlphaFoldDB" id="A0A226E643"/>
<dbReference type="GO" id="GO:0008289">
    <property type="term" value="F:lipid binding"/>
    <property type="evidence" value="ECO:0007669"/>
    <property type="project" value="InterPro"/>
</dbReference>
<gene>
    <name evidence="2" type="ORF">Fcan01_12409</name>
</gene>
<dbReference type="OMA" id="HGVNKFR"/>
<comment type="caution">
    <text evidence="2">The sequence shown here is derived from an EMBL/GenBank/DDBJ whole genome shotgun (WGS) entry which is preliminary data.</text>
</comment>
<dbReference type="Gene3D" id="3.15.10.50">
    <property type="match status" value="2"/>
</dbReference>
<dbReference type="InterPro" id="IPR017943">
    <property type="entry name" value="Bactericidal_perm-incr_a/b_dom"/>
</dbReference>
<dbReference type="InterPro" id="IPR038606">
    <property type="entry name" value="To_sf"/>
</dbReference>
<dbReference type="InterPro" id="IPR010562">
    <property type="entry name" value="Haemolymph_juvenile_hormone-bd"/>
</dbReference>
<reference evidence="2 3" key="1">
    <citation type="submission" date="2015-12" db="EMBL/GenBank/DDBJ databases">
        <title>The genome of Folsomia candida.</title>
        <authorList>
            <person name="Faddeeva A."/>
            <person name="Derks M.F."/>
            <person name="Anvar Y."/>
            <person name="Smit S."/>
            <person name="Van Straalen N."/>
            <person name="Roelofs D."/>
        </authorList>
    </citation>
    <scope>NUCLEOTIDE SEQUENCE [LARGE SCALE GENOMIC DNA]</scope>
    <source>
        <strain evidence="2 3">VU population</strain>
        <tissue evidence="2">Whole body</tissue>
    </source>
</reference>
<evidence type="ECO:0008006" key="4">
    <source>
        <dbReference type="Google" id="ProtNLM"/>
    </source>
</evidence>
<dbReference type="EMBL" id="LNIX01000006">
    <property type="protein sequence ID" value="OXA52407.1"/>
    <property type="molecule type" value="Genomic_DNA"/>
</dbReference>
<keyword evidence="1" id="KW-0732">Signal</keyword>
<dbReference type="InterPro" id="IPR038602">
    <property type="entry name" value="Mite_allergen_7_sf"/>
</dbReference>
<protein>
    <recommendedName>
        <fullName evidence="4">Circadian clock-controlled protein</fullName>
    </recommendedName>
</protein>
<evidence type="ECO:0000313" key="2">
    <source>
        <dbReference type="EMBL" id="OXA52407.1"/>
    </source>
</evidence>
<dbReference type="Gene3D" id="3.15.10.30">
    <property type="entry name" value="Haemolymph juvenile hormone binding protein"/>
    <property type="match status" value="1"/>
</dbReference>
<dbReference type="SUPFAM" id="SSF55394">
    <property type="entry name" value="Bactericidal permeability-increasing protein, BPI"/>
    <property type="match status" value="1"/>
</dbReference>
<dbReference type="OrthoDB" id="6412801at2759"/>
<name>A0A226E643_FOLCA</name>
<organism evidence="2 3">
    <name type="scientific">Folsomia candida</name>
    <name type="common">Springtail</name>
    <dbReference type="NCBI Taxonomy" id="158441"/>
    <lineage>
        <taxon>Eukaryota</taxon>
        <taxon>Metazoa</taxon>
        <taxon>Ecdysozoa</taxon>
        <taxon>Arthropoda</taxon>
        <taxon>Hexapoda</taxon>
        <taxon>Collembola</taxon>
        <taxon>Entomobryomorpha</taxon>
        <taxon>Isotomoidea</taxon>
        <taxon>Isotomidae</taxon>
        <taxon>Proisotominae</taxon>
        <taxon>Folsomia</taxon>
    </lineage>
</organism>
<accession>A0A226E643</accession>
<keyword evidence="3" id="KW-1185">Reference proteome</keyword>
<evidence type="ECO:0000256" key="1">
    <source>
        <dbReference type="SAM" id="SignalP"/>
    </source>
</evidence>
<evidence type="ECO:0000313" key="3">
    <source>
        <dbReference type="Proteomes" id="UP000198287"/>
    </source>
</evidence>
<dbReference type="SMART" id="SM00700">
    <property type="entry name" value="JHBP"/>
    <property type="match status" value="1"/>
</dbReference>